<dbReference type="Pfam" id="PF00975">
    <property type="entry name" value="Thioesterase"/>
    <property type="match status" value="1"/>
</dbReference>
<proteinExistence type="inferred from homology"/>
<dbReference type="InterPro" id="IPR012223">
    <property type="entry name" value="TEII"/>
</dbReference>
<reference evidence="3 4" key="1">
    <citation type="submission" date="2023-09" db="EMBL/GenBank/DDBJ databases">
        <title>Complete genome of Streptomyces roseicoloratus T14.</title>
        <authorList>
            <person name="Bashizi T."/>
            <person name="Kim M.-J."/>
            <person name="Lee G."/>
            <person name="Tagele S.B."/>
            <person name="Shin J.-H."/>
        </authorList>
    </citation>
    <scope>NUCLEOTIDE SEQUENCE [LARGE SCALE GENOMIC DNA]</scope>
    <source>
        <strain evidence="3 4">T14</strain>
    </source>
</reference>
<dbReference type="SUPFAM" id="SSF53474">
    <property type="entry name" value="alpha/beta-Hydrolases"/>
    <property type="match status" value="1"/>
</dbReference>
<dbReference type="GO" id="GO:0016787">
    <property type="term" value="F:hydrolase activity"/>
    <property type="evidence" value="ECO:0007669"/>
    <property type="project" value="UniProtKB-KW"/>
</dbReference>
<dbReference type="PANTHER" id="PTHR11487">
    <property type="entry name" value="THIOESTERASE"/>
    <property type="match status" value="1"/>
</dbReference>
<dbReference type="EMBL" id="CP133762">
    <property type="protein sequence ID" value="WMX48331.1"/>
    <property type="molecule type" value="Genomic_DNA"/>
</dbReference>
<evidence type="ECO:0000313" key="4">
    <source>
        <dbReference type="Proteomes" id="UP001250858"/>
    </source>
</evidence>
<dbReference type="InterPro" id="IPR029058">
    <property type="entry name" value="AB_hydrolase_fold"/>
</dbReference>
<dbReference type="InterPro" id="IPR001031">
    <property type="entry name" value="Thioesterase"/>
</dbReference>
<accession>A0ABY9S380</accession>
<comment type="similarity">
    <text evidence="1">Belongs to the thioesterase family.</text>
</comment>
<keyword evidence="3" id="KW-0378">Hydrolase</keyword>
<evidence type="ECO:0000256" key="1">
    <source>
        <dbReference type="ARBA" id="ARBA00007169"/>
    </source>
</evidence>
<organism evidence="3 4">
    <name type="scientific">Streptomyces roseicoloratus</name>
    <dbReference type="NCBI Taxonomy" id="2508722"/>
    <lineage>
        <taxon>Bacteria</taxon>
        <taxon>Bacillati</taxon>
        <taxon>Actinomycetota</taxon>
        <taxon>Actinomycetes</taxon>
        <taxon>Kitasatosporales</taxon>
        <taxon>Streptomycetaceae</taxon>
        <taxon>Streptomyces</taxon>
    </lineage>
</organism>
<name>A0ABY9S380_9ACTN</name>
<sequence length="265" mass="28065">MSTSTPPRWIIGGAPRPAAPKLYCFAHGGGSAAEYLRWARDLKAGEPHAVQLPGRGSRTGEPVITSMDALVAALLDGVRPDAGPFVFFGHSFGSLVAFEFTRALRAAGRPQPAHLVVSGYPAPHLPRAASRLHLLGDRELLEEVSGLHGGIPPEVMGDDDLVAIAARALRADYQVLETYAHRPEPPLSVPVTVLGGTEDRVTAEQLEAWRELTDAEVTVRRFPGGHFYLRDRPAPVLRALSGALTAAARATAGVPAGSGERGDPC</sequence>
<dbReference type="PANTHER" id="PTHR11487:SF0">
    <property type="entry name" value="S-ACYL FATTY ACID SYNTHASE THIOESTERASE, MEDIUM CHAIN"/>
    <property type="match status" value="1"/>
</dbReference>
<dbReference type="Proteomes" id="UP001250858">
    <property type="component" value="Chromosome"/>
</dbReference>
<feature type="domain" description="Thioesterase" evidence="2">
    <location>
        <begin position="21"/>
        <end position="241"/>
    </location>
</feature>
<protein>
    <submittedName>
        <fullName evidence="3">Alpha/beta fold hydrolase</fullName>
    </submittedName>
</protein>
<dbReference type="RefSeq" id="WP_309549845.1">
    <property type="nucleotide sequence ID" value="NZ_CP133762.1"/>
</dbReference>
<keyword evidence="4" id="KW-1185">Reference proteome</keyword>
<evidence type="ECO:0000259" key="2">
    <source>
        <dbReference type="Pfam" id="PF00975"/>
    </source>
</evidence>
<gene>
    <name evidence="3" type="ORF">RGF97_30950</name>
</gene>
<dbReference type="Gene3D" id="3.40.50.1820">
    <property type="entry name" value="alpha/beta hydrolase"/>
    <property type="match status" value="1"/>
</dbReference>
<evidence type="ECO:0000313" key="3">
    <source>
        <dbReference type="EMBL" id="WMX48331.1"/>
    </source>
</evidence>